<organism evidence="1 2">
    <name type="scientific">Acinetobacter baumannii (strain SDF)</name>
    <dbReference type="NCBI Taxonomy" id="509170"/>
    <lineage>
        <taxon>Bacteria</taxon>
        <taxon>Pseudomonadati</taxon>
        <taxon>Pseudomonadota</taxon>
        <taxon>Gammaproteobacteria</taxon>
        <taxon>Moraxellales</taxon>
        <taxon>Moraxellaceae</taxon>
        <taxon>Acinetobacter</taxon>
        <taxon>Acinetobacter calcoaceticus/baumannii complex</taxon>
    </lineage>
</organism>
<sequence>MKMAGGSRIVINDEGITISTGGKILYQAQQHKFEGGKKVASIATFLPTLIPHEESQQFRVVDENNNPRADIEYLILDKNNQAYMGKTDKEGLTKRVSYSKKNELQFFYGAEAIEKIEELELG</sequence>
<reference evidence="1 2" key="1">
    <citation type="journal article" date="2008" name="PLoS ONE">
        <title>Comparative analysis of Acinetobacters: three genomes for three lifestyles.</title>
        <authorList>
            <person name="Vallenet D."/>
            <person name="Nordmann P."/>
            <person name="Barbe V."/>
            <person name="Poirel L."/>
            <person name="Mangenot S."/>
            <person name="Bataille E."/>
            <person name="Dossat C."/>
            <person name="Gas S."/>
            <person name="Kreimeyer A."/>
            <person name="Lenoble P."/>
            <person name="Oztas S."/>
            <person name="Poulain J."/>
            <person name="Segurens B."/>
            <person name="Robert C."/>
            <person name="Abergel C."/>
            <person name="Claverie J.M."/>
            <person name="Raoult D."/>
            <person name="Medigue C."/>
            <person name="Weissenbach J."/>
            <person name="Cruveiller S."/>
        </authorList>
    </citation>
    <scope>NUCLEOTIDE SEQUENCE [LARGE SCALE GENOMIC DNA]</scope>
    <source>
        <strain evidence="1 2">SDF</strain>
        <plasmid evidence="2">p2ABSDF</plasmid>
    </source>
</reference>
<dbReference type="HOGENOM" id="CLU_165251_0_0_6"/>
<evidence type="ECO:0008006" key="3">
    <source>
        <dbReference type="Google" id="ProtNLM"/>
    </source>
</evidence>
<accession>B0VVD4</accession>
<gene>
    <name evidence="1" type="ORF">ABSDF_p20022</name>
</gene>
<geneLocation type="plasmid" evidence="1 2">
    <name>p2ABSDF</name>
</geneLocation>
<evidence type="ECO:0000313" key="1">
    <source>
        <dbReference type="EMBL" id="CAP02964.1"/>
    </source>
</evidence>
<dbReference type="KEGG" id="abm:ABSDF_p20022"/>
<dbReference type="AlphaFoldDB" id="B0VVD4"/>
<dbReference type="Proteomes" id="UP000001741">
    <property type="component" value="Plasmid p2ABSDF"/>
</dbReference>
<proteinExistence type="predicted"/>
<protein>
    <recommendedName>
        <fullName evidence="3">DUF2345 domain-containing protein</fullName>
    </recommendedName>
</protein>
<evidence type="ECO:0000313" key="2">
    <source>
        <dbReference type="Proteomes" id="UP000001741"/>
    </source>
</evidence>
<name>B0VVD4_ACIBS</name>
<keyword evidence="1" id="KW-0614">Plasmid</keyword>
<dbReference type="EMBL" id="CU468232">
    <property type="protein sequence ID" value="CAP02964.1"/>
    <property type="molecule type" value="Genomic_DNA"/>
</dbReference>